<keyword evidence="1" id="KW-0732">Signal</keyword>
<protein>
    <submittedName>
        <fullName evidence="2">Uncharacterized protein</fullName>
    </submittedName>
</protein>
<feature type="signal peptide" evidence="1">
    <location>
        <begin position="1"/>
        <end position="28"/>
    </location>
</feature>
<evidence type="ECO:0000256" key="1">
    <source>
        <dbReference type="SAM" id="SignalP"/>
    </source>
</evidence>
<dbReference type="EMBL" id="OBEL01000007">
    <property type="protein sequence ID" value="SNZ21124.1"/>
    <property type="molecule type" value="Genomic_DNA"/>
</dbReference>
<dbReference type="AlphaFoldDB" id="A0A285PHD1"/>
<reference evidence="2 3" key="1">
    <citation type="submission" date="2017-09" db="EMBL/GenBank/DDBJ databases">
        <authorList>
            <person name="Ehlers B."/>
            <person name="Leendertz F.H."/>
        </authorList>
    </citation>
    <scope>NUCLEOTIDE SEQUENCE [LARGE SCALE GENOMIC DNA]</scope>
    <source>
        <strain evidence="2 3">DSM 18289</strain>
    </source>
</reference>
<sequence>MQLKKECILAAAGLAVALSVFVTTPSFAFGKVCTIHAARGVATDYTRNKAIRKAKRAWADVVRNKYGKTMGLVRAIKSSNNKTCEILGSKYRCYIIARPCRRPENNYLSVNNKCLPEPDYQTAKSNRCTWFRK</sequence>
<accession>A0A285PHD1</accession>
<name>A0A285PHD1_9HYPH</name>
<gene>
    <name evidence="2" type="ORF">SAMN06265368_4241</name>
</gene>
<evidence type="ECO:0000313" key="2">
    <source>
        <dbReference type="EMBL" id="SNZ21124.1"/>
    </source>
</evidence>
<dbReference type="Proteomes" id="UP000219439">
    <property type="component" value="Unassembled WGS sequence"/>
</dbReference>
<organism evidence="2 3">
    <name type="scientific">Cohaesibacter gelatinilyticus</name>
    <dbReference type="NCBI Taxonomy" id="372072"/>
    <lineage>
        <taxon>Bacteria</taxon>
        <taxon>Pseudomonadati</taxon>
        <taxon>Pseudomonadota</taxon>
        <taxon>Alphaproteobacteria</taxon>
        <taxon>Hyphomicrobiales</taxon>
        <taxon>Cohaesibacteraceae</taxon>
    </lineage>
</organism>
<dbReference type="RefSeq" id="WP_097155511.1">
    <property type="nucleotide sequence ID" value="NZ_OBEL01000007.1"/>
</dbReference>
<evidence type="ECO:0000313" key="3">
    <source>
        <dbReference type="Proteomes" id="UP000219439"/>
    </source>
</evidence>
<keyword evidence="3" id="KW-1185">Reference proteome</keyword>
<proteinExistence type="predicted"/>
<feature type="chain" id="PRO_5012831900" evidence="1">
    <location>
        <begin position="29"/>
        <end position="133"/>
    </location>
</feature>